<evidence type="ECO:0000313" key="8">
    <source>
        <dbReference type="Proteomes" id="UP001152803"/>
    </source>
</evidence>
<feature type="compositionally biased region" description="Low complexity" evidence="5">
    <location>
        <begin position="365"/>
        <end position="378"/>
    </location>
</feature>
<dbReference type="OrthoDB" id="2161974at2759"/>
<reference evidence="7" key="1">
    <citation type="journal article" date="2023" name="Science">
        <title>Genome structures resolve the early diversification of teleost fishes.</title>
        <authorList>
            <person name="Parey E."/>
            <person name="Louis A."/>
            <person name="Montfort J."/>
            <person name="Bouchez O."/>
            <person name="Roques C."/>
            <person name="Iampietro C."/>
            <person name="Lluch J."/>
            <person name="Castinel A."/>
            <person name="Donnadieu C."/>
            <person name="Desvignes T."/>
            <person name="Floi Bucao C."/>
            <person name="Jouanno E."/>
            <person name="Wen M."/>
            <person name="Mejri S."/>
            <person name="Dirks R."/>
            <person name="Jansen H."/>
            <person name="Henkel C."/>
            <person name="Chen W.J."/>
            <person name="Zahm M."/>
            <person name="Cabau C."/>
            <person name="Klopp C."/>
            <person name="Thompson A.W."/>
            <person name="Robinson-Rechavi M."/>
            <person name="Braasch I."/>
            <person name="Lecointre G."/>
            <person name="Bobe J."/>
            <person name="Postlethwait J.H."/>
            <person name="Berthelot C."/>
            <person name="Roest Crollius H."/>
            <person name="Guiguen Y."/>
        </authorList>
    </citation>
    <scope>NUCLEOTIDE SEQUENCE</scope>
    <source>
        <strain evidence="7">Concon-B</strain>
    </source>
</reference>
<proteinExistence type="inferred from homology"/>
<comment type="subcellular location">
    <subcellularLocation>
        <location evidence="1">Nucleus</location>
    </subcellularLocation>
</comment>
<dbReference type="SUPFAM" id="SSF47576">
    <property type="entry name" value="Calponin-homology domain, CH-domain"/>
    <property type="match status" value="1"/>
</dbReference>
<dbReference type="InterPro" id="IPR039041">
    <property type="entry name" value="Nav/unc-53"/>
</dbReference>
<gene>
    <name evidence="7" type="ORF">COCON_G00228640</name>
</gene>
<comment type="similarity">
    <text evidence="2">Belongs to the Nav/unc-53 family.</text>
</comment>
<feature type="compositionally biased region" description="Basic and acidic residues" evidence="5">
    <location>
        <begin position="397"/>
        <end position="410"/>
    </location>
</feature>
<dbReference type="EMBL" id="JAFJMO010000019">
    <property type="protein sequence ID" value="KAJ8249648.1"/>
    <property type="molecule type" value="Genomic_DNA"/>
</dbReference>
<dbReference type="SMART" id="SM00033">
    <property type="entry name" value="CH"/>
    <property type="match status" value="1"/>
</dbReference>
<dbReference type="PROSITE" id="PS50021">
    <property type="entry name" value="CH"/>
    <property type="match status" value="1"/>
</dbReference>
<dbReference type="PANTHER" id="PTHR12784:SF18">
    <property type="entry name" value="NEURON NAVIGATOR 3"/>
    <property type="match status" value="1"/>
</dbReference>
<evidence type="ECO:0000313" key="7">
    <source>
        <dbReference type="EMBL" id="KAJ8249648.1"/>
    </source>
</evidence>
<evidence type="ECO:0000256" key="3">
    <source>
        <dbReference type="ARBA" id="ARBA00023054"/>
    </source>
</evidence>
<evidence type="ECO:0000256" key="4">
    <source>
        <dbReference type="ARBA" id="ARBA00023242"/>
    </source>
</evidence>
<keyword evidence="4" id="KW-0539">Nucleus</keyword>
<dbReference type="InterPro" id="IPR036872">
    <property type="entry name" value="CH_dom_sf"/>
</dbReference>
<evidence type="ECO:0000256" key="1">
    <source>
        <dbReference type="ARBA" id="ARBA00004123"/>
    </source>
</evidence>
<keyword evidence="8" id="KW-1185">Reference proteome</keyword>
<dbReference type="Pfam" id="PF00307">
    <property type="entry name" value="CH"/>
    <property type="match status" value="1"/>
</dbReference>
<feature type="region of interest" description="Disordered" evidence="5">
    <location>
        <begin position="257"/>
        <end position="537"/>
    </location>
</feature>
<sequence>MPSPGRALSPALSCQLSLKPACGYRGYPERSPPGRTKESQDSKIYTDWANHYLAKSGCPRLIKDLTQDIADGVLLAEIIQIIAEEKVEDIHGCPRSQSQMIHNVDSCLSFLEARGLNVQGVSAEEIGSGNLRSILGLFFILSRYKQQQQHQHQYYQSLVELQQHVTHLPTGAALENHPKAQDMQSSLTARYASPPPHSGIAAGQKKNTRLPGPSRLPAAGGGGSKVQAAANLNRRSQSFTSTDRGKPLQYCSSNDREAAKGIPLPGSVTGSPAPPSPQLPVSALPPPPRGSPAAGPGHAHKPPQAEAPSQKGAGGGQRSMLEKFRLINNRGNCRPGAELREEEEEALSEYGEEAQTPPAPPKQPAPAKTASKAPGGKALPQPKDREDKPKGKSKAVASREEKEPATEPTKKTSKIASLIPKGGKSSSSSSPASAPRKEAAPAASSGIPKPGLKGSPSCPGRGRGRRPSPGGGRCATPPARWGAPPWSPPTAPPPCPSPRRPPPPPAPPQPRPRPCQRARAAAPPADQPPQHRHRRPFMYRTHSENDCTAVAPADSPLSPTKTELAYSKTAKQCLEEISGR</sequence>
<dbReference type="PANTHER" id="PTHR12784">
    <property type="entry name" value="STEERIN"/>
    <property type="match status" value="1"/>
</dbReference>
<dbReference type="GO" id="GO:0022008">
    <property type="term" value="P:neurogenesis"/>
    <property type="evidence" value="ECO:0007669"/>
    <property type="project" value="InterPro"/>
</dbReference>
<accession>A0A9Q1HMJ1</accession>
<evidence type="ECO:0000259" key="6">
    <source>
        <dbReference type="PROSITE" id="PS50021"/>
    </source>
</evidence>
<dbReference type="AlphaFoldDB" id="A0A9Q1HMJ1"/>
<organism evidence="7 8">
    <name type="scientific">Conger conger</name>
    <name type="common">Conger eel</name>
    <name type="synonym">Muraena conger</name>
    <dbReference type="NCBI Taxonomy" id="82655"/>
    <lineage>
        <taxon>Eukaryota</taxon>
        <taxon>Metazoa</taxon>
        <taxon>Chordata</taxon>
        <taxon>Craniata</taxon>
        <taxon>Vertebrata</taxon>
        <taxon>Euteleostomi</taxon>
        <taxon>Actinopterygii</taxon>
        <taxon>Neopterygii</taxon>
        <taxon>Teleostei</taxon>
        <taxon>Anguilliformes</taxon>
        <taxon>Congridae</taxon>
        <taxon>Conger</taxon>
    </lineage>
</organism>
<feature type="region of interest" description="Disordered" evidence="5">
    <location>
        <begin position="180"/>
        <end position="225"/>
    </location>
</feature>
<feature type="compositionally biased region" description="Pro residues" evidence="5">
    <location>
        <begin position="485"/>
        <end position="513"/>
    </location>
</feature>
<feature type="compositionally biased region" description="Low complexity" evidence="5">
    <location>
        <begin position="425"/>
        <end position="445"/>
    </location>
</feature>
<comment type="caution">
    <text evidence="7">The sequence shown here is derived from an EMBL/GenBank/DDBJ whole genome shotgun (WGS) entry which is preliminary data.</text>
</comment>
<dbReference type="Gene3D" id="1.10.418.10">
    <property type="entry name" value="Calponin-like domain"/>
    <property type="match status" value="1"/>
</dbReference>
<feature type="compositionally biased region" description="Acidic residues" evidence="5">
    <location>
        <begin position="340"/>
        <end position="352"/>
    </location>
</feature>
<dbReference type="Proteomes" id="UP001152803">
    <property type="component" value="Unassembled WGS sequence"/>
</dbReference>
<feature type="domain" description="Calponin-homology (CH)" evidence="6">
    <location>
        <begin position="39"/>
        <end position="146"/>
    </location>
</feature>
<dbReference type="PRINTS" id="PR01217">
    <property type="entry name" value="PRICHEXTENSN"/>
</dbReference>
<dbReference type="FunFam" id="1.10.418.10:FF:000018">
    <property type="entry name" value="Neuron navigator 2"/>
    <property type="match status" value="1"/>
</dbReference>
<feature type="compositionally biased region" description="Low complexity" evidence="5">
    <location>
        <begin position="515"/>
        <end position="524"/>
    </location>
</feature>
<dbReference type="GO" id="GO:0005634">
    <property type="term" value="C:nucleus"/>
    <property type="evidence" value="ECO:0007669"/>
    <property type="project" value="UniProtKB-SubCell"/>
</dbReference>
<evidence type="ECO:0000256" key="5">
    <source>
        <dbReference type="SAM" id="MobiDB-lite"/>
    </source>
</evidence>
<feature type="compositionally biased region" description="Pro residues" evidence="5">
    <location>
        <begin position="272"/>
        <end position="290"/>
    </location>
</feature>
<name>A0A9Q1HMJ1_CONCO</name>
<evidence type="ECO:0000256" key="2">
    <source>
        <dbReference type="ARBA" id="ARBA00006255"/>
    </source>
</evidence>
<protein>
    <recommendedName>
        <fullName evidence="6">Calponin-homology (CH) domain-containing protein</fullName>
    </recommendedName>
</protein>
<keyword evidence="3" id="KW-0175">Coiled coil</keyword>
<dbReference type="InterPro" id="IPR001715">
    <property type="entry name" value="CH_dom"/>
</dbReference>